<dbReference type="GO" id="GO:0005525">
    <property type="term" value="F:GTP binding"/>
    <property type="evidence" value="ECO:0007669"/>
    <property type="project" value="UniProtKB-KW"/>
</dbReference>
<dbReference type="FunCoup" id="C4R023">
    <property type="interactions" value="250"/>
</dbReference>
<feature type="region of interest" description="Disordered" evidence="5">
    <location>
        <begin position="16"/>
        <end position="60"/>
    </location>
</feature>
<evidence type="ECO:0000256" key="3">
    <source>
        <dbReference type="ARBA" id="ARBA00022842"/>
    </source>
</evidence>
<keyword evidence="8" id="KW-1185">Reference proteome</keyword>
<proteinExistence type="predicted"/>
<organism evidence="7 8">
    <name type="scientific">Komagataella phaffii (strain GS115 / ATCC 20864)</name>
    <name type="common">Yeast</name>
    <name type="synonym">Pichia pastoris</name>
    <dbReference type="NCBI Taxonomy" id="644223"/>
    <lineage>
        <taxon>Eukaryota</taxon>
        <taxon>Fungi</taxon>
        <taxon>Dikarya</taxon>
        <taxon>Ascomycota</taxon>
        <taxon>Saccharomycotina</taxon>
        <taxon>Pichiomycetes</taxon>
        <taxon>Pichiales</taxon>
        <taxon>Pichiaceae</taxon>
        <taxon>Komagataella</taxon>
    </lineage>
</organism>
<dbReference type="InterPro" id="IPR052279">
    <property type="entry name" value="EngB_GTPase"/>
</dbReference>
<feature type="compositionally biased region" description="Low complexity" evidence="5">
    <location>
        <begin position="37"/>
        <end position="52"/>
    </location>
</feature>
<dbReference type="PANTHER" id="PTHR46498">
    <property type="entry name" value="GTP-BINDING PROTEIN 8"/>
    <property type="match status" value="1"/>
</dbReference>
<accession>C4R023</accession>
<keyword evidence="2" id="KW-0547">Nucleotide-binding</keyword>
<dbReference type="PROSITE" id="PS51706">
    <property type="entry name" value="G_ENGB"/>
    <property type="match status" value="1"/>
</dbReference>
<dbReference type="Pfam" id="PF01926">
    <property type="entry name" value="MMR_HSR1"/>
    <property type="match status" value="1"/>
</dbReference>
<name>C4R023_KOMPG</name>
<evidence type="ECO:0000313" key="7">
    <source>
        <dbReference type="EMBL" id="CAY68847.1"/>
    </source>
</evidence>
<dbReference type="SUPFAM" id="SSF52540">
    <property type="entry name" value="P-loop containing nucleoside triphosphate hydrolases"/>
    <property type="match status" value="1"/>
</dbReference>
<dbReference type="Proteomes" id="UP000000314">
    <property type="component" value="Chromosome 2"/>
</dbReference>
<dbReference type="GO" id="GO:0046872">
    <property type="term" value="F:metal ion binding"/>
    <property type="evidence" value="ECO:0007669"/>
    <property type="project" value="UniProtKB-KW"/>
</dbReference>
<evidence type="ECO:0000256" key="5">
    <source>
        <dbReference type="SAM" id="MobiDB-lite"/>
    </source>
</evidence>
<dbReference type="RefSeq" id="XP_002491127.1">
    <property type="nucleotide sequence ID" value="XM_002491082.1"/>
</dbReference>
<dbReference type="GO" id="GO:0005739">
    <property type="term" value="C:mitochondrion"/>
    <property type="evidence" value="ECO:0007669"/>
    <property type="project" value="TreeGrafter"/>
</dbReference>
<dbReference type="InParanoid" id="C4R023"/>
<dbReference type="AlphaFoldDB" id="C4R023"/>
<evidence type="ECO:0000259" key="6">
    <source>
        <dbReference type="PROSITE" id="PS51706"/>
    </source>
</evidence>
<dbReference type="Gene3D" id="3.40.50.300">
    <property type="entry name" value="P-loop containing nucleotide triphosphate hydrolases"/>
    <property type="match status" value="1"/>
</dbReference>
<sequence length="323" mass="36767">MKEKYVGNVNISRILSQPAKSSSKQSTTKPLYKGPTKQSKSASKKSIASPKSLTNDLNLKYNPKHSLSQKIIKPDQRVQSYTANLFSNARFKLDWSIYEFKNLPHNRQAEEFDAEQDVEEASKPQKKITPIYDPRDYKDLPEVLFLGRCNVGKSSLINSLIDKPLARVKRFAGLTPCLNTYNIGNVVRLVDSPGYGVKGKQWQGELTMQYIRERQQLRKIYLILNAHLGINEFDEMILSQLVESKISFDLVFNKVDKISPAQRRTHCDQIVEQLLKTSQISKLMRPTLHFVSCNDDNTRTLSGISDLQLNIVLSSGISGRFTR</sequence>
<dbReference type="OrthoDB" id="391988at2759"/>
<feature type="compositionally biased region" description="Polar residues" evidence="5">
    <location>
        <begin position="16"/>
        <end position="29"/>
    </location>
</feature>
<dbReference type="eggNOG" id="KOG2486">
    <property type="taxonomic scope" value="Eukaryota"/>
</dbReference>
<protein>
    <recommendedName>
        <fullName evidence="6">EngB-type G domain-containing protein</fullName>
    </recommendedName>
</protein>
<dbReference type="InterPro" id="IPR006073">
    <property type="entry name" value="GTP-bd"/>
</dbReference>
<reference evidence="7 8" key="1">
    <citation type="journal article" date="2009" name="Nat. Biotechnol.">
        <title>Genome sequence of the recombinant protein production host Pichia pastoris.</title>
        <authorList>
            <person name="De Schutter K."/>
            <person name="Lin Y.C."/>
            <person name="Tiels P."/>
            <person name="Van Hecke A."/>
            <person name="Glinka S."/>
            <person name="Weber-Lehmann J."/>
            <person name="Rouze P."/>
            <person name="Van de Peer Y."/>
            <person name="Callewaert N."/>
        </authorList>
    </citation>
    <scope>NUCLEOTIDE SEQUENCE [LARGE SCALE GENOMIC DNA]</scope>
    <source>
        <strain evidence="8">GS115 / ATCC 20864</strain>
    </source>
</reference>
<evidence type="ECO:0000256" key="2">
    <source>
        <dbReference type="ARBA" id="ARBA00022741"/>
    </source>
</evidence>
<dbReference type="OMA" id="WQGELTM"/>
<dbReference type="PANTHER" id="PTHR46498:SF1">
    <property type="entry name" value="GTP-BINDING PROTEIN 8"/>
    <property type="match status" value="1"/>
</dbReference>
<evidence type="ECO:0000256" key="4">
    <source>
        <dbReference type="ARBA" id="ARBA00023134"/>
    </source>
</evidence>
<dbReference type="InterPro" id="IPR030393">
    <property type="entry name" value="G_ENGB_dom"/>
</dbReference>
<keyword evidence="4" id="KW-0342">GTP-binding</keyword>
<feature type="domain" description="EngB-type G" evidence="6">
    <location>
        <begin position="139"/>
        <end position="319"/>
    </location>
</feature>
<keyword evidence="3" id="KW-0460">Magnesium</keyword>
<dbReference type="InterPro" id="IPR027417">
    <property type="entry name" value="P-loop_NTPase"/>
</dbReference>
<evidence type="ECO:0000313" key="8">
    <source>
        <dbReference type="Proteomes" id="UP000000314"/>
    </source>
</evidence>
<evidence type="ECO:0000256" key="1">
    <source>
        <dbReference type="ARBA" id="ARBA00022723"/>
    </source>
</evidence>
<keyword evidence="1" id="KW-0479">Metal-binding</keyword>
<gene>
    <name evidence="7" type="ordered locus">PAS_chr2-1_0237</name>
</gene>
<dbReference type="EMBL" id="FN392320">
    <property type="protein sequence ID" value="CAY68847.1"/>
    <property type="molecule type" value="Genomic_DNA"/>
</dbReference>
<dbReference type="KEGG" id="ppa:PAS_chr2-1_0237"/>
<dbReference type="HOGENOM" id="CLU_062874_0_0_1"/>
<dbReference type="STRING" id="644223.C4R023"/>
<dbReference type="GeneID" id="8198786"/>